<name>A0A437LV36_9SPHN</name>
<dbReference type="PROSITE" id="PS50043">
    <property type="entry name" value="HTH_LUXR_2"/>
    <property type="match status" value="1"/>
</dbReference>
<dbReference type="InterPro" id="IPR000792">
    <property type="entry name" value="Tscrpt_reg_LuxR_C"/>
</dbReference>
<feature type="domain" description="HTH luxR-type" evidence="1">
    <location>
        <begin position="403"/>
        <end position="468"/>
    </location>
</feature>
<dbReference type="Pfam" id="PF00196">
    <property type="entry name" value="GerE"/>
    <property type="match status" value="1"/>
</dbReference>
<dbReference type="InterPro" id="IPR016032">
    <property type="entry name" value="Sig_transdc_resp-reg_C-effctor"/>
</dbReference>
<dbReference type="Gene3D" id="1.10.10.10">
    <property type="entry name" value="Winged helix-like DNA-binding domain superfamily/Winged helix DNA-binding domain"/>
    <property type="match status" value="1"/>
</dbReference>
<keyword evidence="3" id="KW-1185">Reference proteome</keyword>
<proteinExistence type="predicted"/>
<sequence>MADVEEGGARLMLRAVGHRAPLERAAVGGEGHLEDAVAALERDVLILVLIVVELREHVRSSGLISLGLCEPTARRFFLPCPLCLGLPYLKWIGRCRAYSFWDRARAMSPDLATLIDAIYAGSMEDPPWDRFLKLLAEATASSYATLHLRFPNERRRGIMLNSKVHPSGMDSFERVDRDTDPFRTLPDRKAVILSELLPGKELERHPYYRDHLQKLGLIDLLAINIVDPKSGLRVFLRCARVEGEGRFGAAQRELFETLEPRMRVALRSYAGSVLTGYQRDVHDEVTRSLAIGSIVLNRERHVLLANQFAQAIVDGRDGLFVAHETLHCVDRDSERRFERACEALLAGEEPRQRTLIARGRADGGFWSLQLRAVDREVLVDEDHAAAIIVLLKGGIQRVVPPAFLIDVFGFTAREAELVSALAGGMSIKEAAVAMSISEGTARVHLRSIFAKADVERQSQLVALVLAHANAVW</sequence>
<evidence type="ECO:0000259" key="1">
    <source>
        <dbReference type="PROSITE" id="PS50043"/>
    </source>
</evidence>
<dbReference type="Proteomes" id="UP000282971">
    <property type="component" value="Unassembled WGS sequence"/>
</dbReference>
<evidence type="ECO:0000313" key="3">
    <source>
        <dbReference type="Proteomes" id="UP000282971"/>
    </source>
</evidence>
<comment type="caution">
    <text evidence="2">The sequence shown here is derived from an EMBL/GenBank/DDBJ whole genome shotgun (WGS) entry which is preliminary data.</text>
</comment>
<protein>
    <submittedName>
        <fullName evidence="2">LuxR family transcriptional regulator</fullName>
    </submittedName>
</protein>
<dbReference type="OrthoDB" id="5497412at2"/>
<accession>A0A437LV36</accession>
<dbReference type="GO" id="GO:0003677">
    <property type="term" value="F:DNA binding"/>
    <property type="evidence" value="ECO:0007669"/>
    <property type="project" value="InterPro"/>
</dbReference>
<organism evidence="2 3">
    <name type="scientific">Sphingomonas crocodyli</name>
    <dbReference type="NCBI Taxonomy" id="1979270"/>
    <lineage>
        <taxon>Bacteria</taxon>
        <taxon>Pseudomonadati</taxon>
        <taxon>Pseudomonadota</taxon>
        <taxon>Alphaproteobacteria</taxon>
        <taxon>Sphingomonadales</taxon>
        <taxon>Sphingomonadaceae</taxon>
        <taxon>Sphingomonas</taxon>
    </lineage>
</organism>
<dbReference type="AlphaFoldDB" id="A0A437LV36"/>
<dbReference type="InterPro" id="IPR036388">
    <property type="entry name" value="WH-like_DNA-bd_sf"/>
</dbReference>
<gene>
    <name evidence="2" type="ORF">EOD43_21260</name>
</gene>
<dbReference type="SUPFAM" id="SSF46894">
    <property type="entry name" value="C-terminal effector domain of the bipartite response regulators"/>
    <property type="match status" value="1"/>
</dbReference>
<dbReference type="CDD" id="cd06170">
    <property type="entry name" value="LuxR_C_like"/>
    <property type="match status" value="1"/>
</dbReference>
<evidence type="ECO:0000313" key="2">
    <source>
        <dbReference type="EMBL" id="RVT89305.1"/>
    </source>
</evidence>
<dbReference type="EMBL" id="SACN01000005">
    <property type="protein sequence ID" value="RVT89305.1"/>
    <property type="molecule type" value="Genomic_DNA"/>
</dbReference>
<dbReference type="SMART" id="SM00421">
    <property type="entry name" value="HTH_LUXR"/>
    <property type="match status" value="1"/>
</dbReference>
<reference evidence="2 3" key="1">
    <citation type="submission" date="2019-01" db="EMBL/GenBank/DDBJ databases">
        <authorList>
            <person name="Chen W.-M."/>
        </authorList>
    </citation>
    <scope>NUCLEOTIDE SEQUENCE [LARGE SCALE GENOMIC DNA]</scope>
    <source>
        <strain evidence="2 3">CCP-7</strain>
    </source>
</reference>
<dbReference type="PRINTS" id="PR00038">
    <property type="entry name" value="HTHLUXR"/>
</dbReference>
<dbReference type="GO" id="GO:0006355">
    <property type="term" value="P:regulation of DNA-templated transcription"/>
    <property type="evidence" value="ECO:0007669"/>
    <property type="project" value="InterPro"/>
</dbReference>